<keyword evidence="3" id="KW-1185">Reference proteome</keyword>
<dbReference type="Proteomes" id="UP000239047">
    <property type="component" value="Unassembled WGS sequence"/>
</dbReference>
<evidence type="ECO:0000256" key="1">
    <source>
        <dbReference type="ARBA" id="ARBA00022825"/>
    </source>
</evidence>
<name>A0A2S5GAY8_9BACL</name>
<dbReference type="GO" id="GO:0006508">
    <property type="term" value="P:proteolysis"/>
    <property type="evidence" value="ECO:0007669"/>
    <property type="project" value="UniProtKB-KW"/>
</dbReference>
<dbReference type="InterPro" id="IPR009003">
    <property type="entry name" value="Peptidase_S1_PA"/>
</dbReference>
<proteinExistence type="predicted"/>
<organism evidence="2 3">
    <name type="scientific">Jeotgalibacillus proteolyticus</name>
    <dbReference type="NCBI Taxonomy" id="2082395"/>
    <lineage>
        <taxon>Bacteria</taxon>
        <taxon>Bacillati</taxon>
        <taxon>Bacillota</taxon>
        <taxon>Bacilli</taxon>
        <taxon>Bacillales</taxon>
        <taxon>Caryophanaceae</taxon>
        <taxon>Jeotgalibacillus</taxon>
    </lineage>
</organism>
<comment type="caution">
    <text evidence="2">The sequence shown here is derived from an EMBL/GenBank/DDBJ whole genome shotgun (WGS) entry which is preliminary data.</text>
</comment>
<dbReference type="Pfam" id="PF13365">
    <property type="entry name" value="Trypsin_2"/>
    <property type="match status" value="1"/>
</dbReference>
<sequence>MTRKQLTLSEQLMHSTVRIECVLGNGSISTGTGFIYYYYFGEVLLAFIVTNKHVVEGAVSFRTRITCADEDLNPLFKEHFIWETSNFERDLVMHPDPDIDLCLVSMIDLVGKMSHEGRTPFIRNLGSQYIPIENELFDGIEDITMIGYPNGLWDQINNLPIIRRGITATHLNRNYNGKEEFVIDAACFPGSSGSPVFLIDENGYNDRSGNIIIGAPRFKLLGILYAGPLTTAEGEITVQNIPTRNVPIARTKVMMNLGYVIKSHKLNDFEAIVAAKYLSS</sequence>
<dbReference type="OrthoDB" id="9766361at2"/>
<evidence type="ECO:0000313" key="2">
    <source>
        <dbReference type="EMBL" id="PPA70169.1"/>
    </source>
</evidence>
<dbReference type="AlphaFoldDB" id="A0A2S5GAY8"/>
<accession>A0A2S5GAY8</accession>
<evidence type="ECO:0000313" key="3">
    <source>
        <dbReference type="Proteomes" id="UP000239047"/>
    </source>
</evidence>
<gene>
    <name evidence="2" type="ORF">C4B60_11320</name>
</gene>
<dbReference type="RefSeq" id="WP_104058118.1">
    <property type="nucleotide sequence ID" value="NZ_PREZ01000004.1"/>
</dbReference>
<dbReference type="EMBL" id="PREZ01000004">
    <property type="protein sequence ID" value="PPA70169.1"/>
    <property type="molecule type" value="Genomic_DNA"/>
</dbReference>
<dbReference type="InterPro" id="IPR043504">
    <property type="entry name" value="Peptidase_S1_PA_chymotrypsin"/>
</dbReference>
<reference evidence="2 3" key="1">
    <citation type="submission" date="2018-02" db="EMBL/GenBank/DDBJ databases">
        <title>Jeotgalibacillus proteolyticum sp. nov. a protease producing bacterium isolated from ocean sediments of Laizhou Bay.</title>
        <authorList>
            <person name="Li Y."/>
        </authorList>
    </citation>
    <scope>NUCLEOTIDE SEQUENCE [LARGE SCALE GENOMIC DNA]</scope>
    <source>
        <strain evidence="2 3">22-7</strain>
    </source>
</reference>
<keyword evidence="1" id="KW-0378">Hydrolase</keyword>
<dbReference type="SUPFAM" id="SSF50494">
    <property type="entry name" value="Trypsin-like serine proteases"/>
    <property type="match status" value="1"/>
</dbReference>
<keyword evidence="1" id="KW-0720">Serine protease</keyword>
<protein>
    <submittedName>
        <fullName evidence="2">Serine protease</fullName>
    </submittedName>
</protein>
<dbReference type="GO" id="GO:0008236">
    <property type="term" value="F:serine-type peptidase activity"/>
    <property type="evidence" value="ECO:0007669"/>
    <property type="project" value="UniProtKB-KW"/>
</dbReference>
<keyword evidence="2" id="KW-0645">Protease</keyword>
<dbReference type="Gene3D" id="2.40.10.10">
    <property type="entry name" value="Trypsin-like serine proteases"/>
    <property type="match status" value="2"/>
</dbReference>